<evidence type="ECO:0000313" key="3">
    <source>
        <dbReference type="Proteomes" id="UP000009231"/>
    </source>
</evidence>
<protein>
    <recommendedName>
        <fullName evidence="1">AB hydrolase-1 domain-containing protein</fullName>
    </recommendedName>
</protein>
<dbReference type="InterPro" id="IPR029058">
    <property type="entry name" value="AB_hydrolase_fold"/>
</dbReference>
<dbReference type="Pfam" id="PF00561">
    <property type="entry name" value="Abhydrolase_1"/>
    <property type="match status" value="1"/>
</dbReference>
<dbReference type="RefSeq" id="WP_013824791.1">
    <property type="nucleotide sequence ID" value="NC_015574.1"/>
</dbReference>
<dbReference type="EMBL" id="CP002772">
    <property type="protein sequence ID" value="AEG17289.1"/>
    <property type="molecule type" value="Genomic_DNA"/>
</dbReference>
<dbReference type="SUPFAM" id="SSF53474">
    <property type="entry name" value="alpha/beta-Hydrolases"/>
    <property type="match status" value="1"/>
</dbReference>
<dbReference type="AlphaFoldDB" id="F6D200"/>
<dbReference type="KEGG" id="mew:MSWAN_0243"/>
<dbReference type="HOGENOM" id="CLU_1227663_0_0_2"/>
<accession>F6D200</accession>
<dbReference type="STRING" id="868131.MSWAN_0243"/>
<keyword evidence="3" id="KW-1185">Reference proteome</keyword>
<sequence>MDIKRDLIEGEEFKLPCIQFTPSKSKGAAVIVHGYGGSKEEQLGLAWRVALKGITTCAIDIRGHGENPNSLDRNILTDLEVAISYCRQFGKVAAIGHSLGGRLALVSSADYAVGISPALGSIYSSETQNALKWKRDYRVKADSPDLIFDVFSGLPIWKPEDDRKLIDHTLIVYGSRDMPDIMASCKELKSDGLSVIQIDDALHNDIYNIEATFEVVTGKIGEWFDLRQ</sequence>
<gene>
    <name evidence="2" type="ordered locus">MSWAN_0243</name>
</gene>
<dbReference type="OrthoDB" id="69293at2157"/>
<dbReference type="InterPro" id="IPR000073">
    <property type="entry name" value="AB_hydrolase_1"/>
</dbReference>
<dbReference type="eggNOG" id="arCOG01662">
    <property type="taxonomic scope" value="Archaea"/>
</dbReference>
<proteinExistence type="predicted"/>
<evidence type="ECO:0000313" key="2">
    <source>
        <dbReference type="EMBL" id="AEG17289.1"/>
    </source>
</evidence>
<name>F6D200_METPW</name>
<dbReference type="GeneID" id="10667727"/>
<dbReference type="Proteomes" id="UP000009231">
    <property type="component" value="Chromosome"/>
</dbReference>
<evidence type="ECO:0000259" key="1">
    <source>
        <dbReference type="Pfam" id="PF00561"/>
    </source>
</evidence>
<dbReference type="Gene3D" id="3.40.50.1820">
    <property type="entry name" value="alpha/beta hydrolase"/>
    <property type="match status" value="1"/>
</dbReference>
<reference evidence="2 3" key="1">
    <citation type="journal article" date="2014" name="Int. J. Syst. Evol. Microbiol.">
        <title>Methanobacterium paludis sp. nov. and a novel strain of Methanobacterium lacus isolated from northern peatlands.</title>
        <authorList>
            <person name="Cadillo-Quiroz H."/>
            <person name="Brauer S.L."/>
            <person name="Goodson N."/>
            <person name="Yavitt J.B."/>
            <person name="Zinder S.H."/>
        </authorList>
    </citation>
    <scope>NUCLEOTIDE SEQUENCE [LARGE SCALE GENOMIC DNA]</scope>
    <source>
        <strain evidence="3">DSM 25820 / JCM 18151 / SWAN1</strain>
    </source>
</reference>
<feature type="domain" description="AB hydrolase-1" evidence="1">
    <location>
        <begin position="30"/>
        <end position="132"/>
    </location>
</feature>
<organism evidence="2 3">
    <name type="scientific">Methanobacterium paludis (strain DSM 25820 / JCM 18151 / SWAN1)</name>
    <dbReference type="NCBI Taxonomy" id="868131"/>
    <lineage>
        <taxon>Archaea</taxon>
        <taxon>Methanobacteriati</taxon>
        <taxon>Methanobacteriota</taxon>
        <taxon>Methanomada group</taxon>
        <taxon>Methanobacteria</taxon>
        <taxon>Methanobacteriales</taxon>
        <taxon>Methanobacteriaceae</taxon>
        <taxon>Methanobacterium</taxon>
    </lineage>
</organism>